<reference evidence="3 4" key="1">
    <citation type="submission" date="2018-06" db="EMBL/GenBank/DDBJ databases">
        <authorList>
            <consortium name="Pathogen Informatics"/>
            <person name="Doyle S."/>
        </authorList>
    </citation>
    <scope>NUCLEOTIDE SEQUENCE [LARGE SCALE GENOMIC DNA]</scope>
    <source>
        <strain evidence="3 4">NCTC11087</strain>
    </source>
</reference>
<sequence>MKKSVILIIVLFVVALIVGISLFFGLQVDLEKARTIALNRVSDENAEIIEEKSEKDFLLSEYEFTILTDDARYEITVGSFGDINGFEKEELPKQSTQSTEQNNTQNNTTDIGMQKAQEIALSNHANGTITDADRDIEPNGIFYEIEVTEGSIEYDYTINGSDGAIIRTTQDSVHD</sequence>
<proteinExistence type="predicted"/>
<protein>
    <submittedName>
        <fullName evidence="3">Uncharacterized conserved protein</fullName>
    </submittedName>
</protein>
<dbReference type="GeneID" id="77461441"/>
<evidence type="ECO:0000256" key="1">
    <source>
        <dbReference type="SAM" id="Phobius"/>
    </source>
</evidence>
<accession>A0A380LJS4</accession>
<dbReference type="Proteomes" id="UP000255523">
    <property type="component" value="Unassembled WGS sequence"/>
</dbReference>
<dbReference type="Gene3D" id="3.10.450.40">
    <property type="match status" value="1"/>
</dbReference>
<keyword evidence="4" id="KW-1185">Reference proteome</keyword>
<feature type="transmembrane region" description="Helical" evidence="1">
    <location>
        <begin position="6"/>
        <end position="26"/>
    </location>
</feature>
<dbReference type="OrthoDB" id="9780101at2"/>
<dbReference type="AlphaFoldDB" id="A0A380LJS4"/>
<dbReference type="RefSeq" id="WP_022788966.1">
    <property type="nucleotide sequence ID" value="NZ_UHFX01000003.1"/>
</dbReference>
<dbReference type="EMBL" id="UHFX01000003">
    <property type="protein sequence ID" value="SUO03591.1"/>
    <property type="molecule type" value="Genomic_DNA"/>
</dbReference>
<organism evidence="3 4">
    <name type="scientific">Faecalicoccus pleomorphus</name>
    <dbReference type="NCBI Taxonomy" id="1323"/>
    <lineage>
        <taxon>Bacteria</taxon>
        <taxon>Bacillati</taxon>
        <taxon>Bacillota</taxon>
        <taxon>Erysipelotrichia</taxon>
        <taxon>Erysipelotrichales</taxon>
        <taxon>Erysipelotrichaceae</taxon>
        <taxon>Faecalicoccus</taxon>
    </lineage>
</organism>
<keyword evidence="1" id="KW-0472">Membrane</keyword>
<gene>
    <name evidence="3" type="ORF">NCTC11087_00457</name>
</gene>
<evidence type="ECO:0000313" key="4">
    <source>
        <dbReference type="Proteomes" id="UP000255523"/>
    </source>
</evidence>
<dbReference type="Pfam" id="PF03413">
    <property type="entry name" value="PepSY"/>
    <property type="match status" value="1"/>
</dbReference>
<dbReference type="InterPro" id="IPR025711">
    <property type="entry name" value="PepSY"/>
</dbReference>
<keyword evidence="1" id="KW-0812">Transmembrane</keyword>
<evidence type="ECO:0000259" key="2">
    <source>
        <dbReference type="Pfam" id="PF03413"/>
    </source>
</evidence>
<name>A0A380LJS4_9FIRM</name>
<evidence type="ECO:0000313" key="3">
    <source>
        <dbReference type="EMBL" id="SUO03591.1"/>
    </source>
</evidence>
<keyword evidence="1" id="KW-1133">Transmembrane helix</keyword>
<feature type="domain" description="PepSY" evidence="2">
    <location>
        <begin position="111"/>
        <end position="168"/>
    </location>
</feature>